<evidence type="ECO:0000256" key="1">
    <source>
        <dbReference type="SAM" id="MobiDB-lite"/>
    </source>
</evidence>
<evidence type="ECO:0000313" key="2">
    <source>
        <dbReference type="EMBL" id="JAH57515.1"/>
    </source>
</evidence>
<dbReference type="AlphaFoldDB" id="A0A0E9TX60"/>
<reference evidence="2" key="2">
    <citation type="journal article" date="2015" name="Fish Shellfish Immunol.">
        <title>Early steps in the European eel (Anguilla anguilla)-Vibrio vulnificus interaction in the gills: Role of the RtxA13 toxin.</title>
        <authorList>
            <person name="Callol A."/>
            <person name="Pajuelo D."/>
            <person name="Ebbesson L."/>
            <person name="Teles M."/>
            <person name="MacKenzie S."/>
            <person name="Amaro C."/>
        </authorList>
    </citation>
    <scope>NUCLEOTIDE SEQUENCE</scope>
</reference>
<dbReference type="EMBL" id="GBXM01051062">
    <property type="protein sequence ID" value="JAH57515.1"/>
    <property type="molecule type" value="Transcribed_RNA"/>
</dbReference>
<sequence length="49" mass="5125">MTTAGTKYEKTQGVSQAGTASRAGTRLNHDSEPFENGKMFTSGKPCSGT</sequence>
<organism evidence="2">
    <name type="scientific">Anguilla anguilla</name>
    <name type="common">European freshwater eel</name>
    <name type="synonym">Muraena anguilla</name>
    <dbReference type="NCBI Taxonomy" id="7936"/>
    <lineage>
        <taxon>Eukaryota</taxon>
        <taxon>Metazoa</taxon>
        <taxon>Chordata</taxon>
        <taxon>Craniata</taxon>
        <taxon>Vertebrata</taxon>
        <taxon>Euteleostomi</taxon>
        <taxon>Actinopterygii</taxon>
        <taxon>Neopterygii</taxon>
        <taxon>Teleostei</taxon>
        <taxon>Anguilliformes</taxon>
        <taxon>Anguillidae</taxon>
        <taxon>Anguilla</taxon>
    </lineage>
</organism>
<feature type="region of interest" description="Disordered" evidence="1">
    <location>
        <begin position="1"/>
        <end position="49"/>
    </location>
</feature>
<accession>A0A0E9TX60</accession>
<name>A0A0E9TX60_ANGAN</name>
<reference evidence="2" key="1">
    <citation type="submission" date="2014-11" db="EMBL/GenBank/DDBJ databases">
        <authorList>
            <person name="Amaro Gonzalez C."/>
        </authorList>
    </citation>
    <scope>NUCLEOTIDE SEQUENCE</scope>
</reference>
<protein>
    <submittedName>
        <fullName evidence="2">Uncharacterized protein</fullName>
    </submittedName>
</protein>
<proteinExistence type="predicted"/>